<dbReference type="Proteomes" id="UP001317629">
    <property type="component" value="Chromosome"/>
</dbReference>
<dbReference type="Gene3D" id="3.40.630.100">
    <property type="entry name" value="Poly-gamma-glutamate hydrolase, zinc-binding motif"/>
    <property type="match status" value="1"/>
</dbReference>
<name>A0ABM8EAP2_9HYPH</name>
<gene>
    <name evidence="1" type="ORF">SS37A_25410</name>
</gene>
<evidence type="ECO:0000313" key="2">
    <source>
        <dbReference type="Proteomes" id="UP001317629"/>
    </source>
</evidence>
<sequence length="195" mass="20986">MADQYHSFTALAAREIKDMHYRIRLTARRSPIAILAPHGGFIEPGTSELATAIAGRTHSLYCFESLTLRAKGDGLHITSTRFDEPQALLLAARSEIVIGVHGRKNGADPETVWVGGLHEELRDAICAALTISGFQAKAVGEGHPLAGRDPANICNKGRLGAGVQLELPRALRIAFAKDAAISRAFAEAVRRTLRS</sequence>
<dbReference type="InterPro" id="IPR038128">
    <property type="entry name" value="Gamma_PGA_hydro_sf"/>
</dbReference>
<dbReference type="RefSeq" id="WP_281928322.1">
    <property type="nucleotide sequence ID" value="NZ_AP027142.1"/>
</dbReference>
<accession>A0ABM8EAP2</accession>
<evidence type="ECO:0008006" key="3">
    <source>
        <dbReference type="Google" id="ProtNLM"/>
    </source>
</evidence>
<dbReference type="Pfam" id="PF05908">
    <property type="entry name" value="Gamma_PGA_hydro"/>
    <property type="match status" value="1"/>
</dbReference>
<protein>
    <recommendedName>
        <fullName evidence="3">Replication protein</fullName>
    </recommendedName>
</protein>
<proteinExistence type="predicted"/>
<organism evidence="1 2">
    <name type="scientific">Methylocystis iwaonis</name>
    <dbReference type="NCBI Taxonomy" id="2885079"/>
    <lineage>
        <taxon>Bacteria</taxon>
        <taxon>Pseudomonadati</taxon>
        <taxon>Pseudomonadota</taxon>
        <taxon>Alphaproteobacteria</taxon>
        <taxon>Hyphomicrobiales</taxon>
        <taxon>Methylocystaceae</taxon>
        <taxon>Methylocystis</taxon>
    </lineage>
</organism>
<reference evidence="1 2" key="1">
    <citation type="journal article" date="2023" name="Int. J. Syst. Evol. Microbiol.">
        <title>Methylocystis iwaonis sp. nov., a type II methane-oxidizing bacterium from surface soil of a rice paddy field in Japan, and emended description of the genus Methylocystis (ex Whittenbury et al. 1970) Bowman et al. 1993.</title>
        <authorList>
            <person name="Kaise H."/>
            <person name="Sawadogo J.B."/>
            <person name="Alam M.S."/>
            <person name="Ueno C."/>
            <person name="Dianou D."/>
            <person name="Shinjo R."/>
            <person name="Asakawa S."/>
        </authorList>
    </citation>
    <scope>NUCLEOTIDE SEQUENCE [LARGE SCALE GENOMIC DNA]</scope>
    <source>
        <strain evidence="1 2">SS37A-Re</strain>
    </source>
</reference>
<keyword evidence="2" id="KW-1185">Reference proteome</keyword>
<evidence type="ECO:0000313" key="1">
    <source>
        <dbReference type="EMBL" id="BDV35012.1"/>
    </source>
</evidence>
<dbReference type="EMBL" id="AP027142">
    <property type="protein sequence ID" value="BDV35012.1"/>
    <property type="molecule type" value="Genomic_DNA"/>
</dbReference>
<dbReference type="InterPro" id="IPR008585">
    <property type="entry name" value="Gamma_PGA_hydro"/>
</dbReference>